<protein>
    <recommendedName>
        <fullName evidence="2">USP domain-containing protein</fullName>
    </recommendedName>
</protein>
<dbReference type="GO" id="GO:0005829">
    <property type="term" value="C:cytosol"/>
    <property type="evidence" value="ECO:0007669"/>
    <property type="project" value="TreeGrafter"/>
</dbReference>
<organism evidence="3 4">
    <name type="scientific">Diutina rugosa</name>
    <name type="common">Yeast</name>
    <name type="synonym">Candida rugosa</name>
    <dbReference type="NCBI Taxonomy" id="5481"/>
    <lineage>
        <taxon>Eukaryota</taxon>
        <taxon>Fungi</taxon>
        <taxon>Dikarya</taxon>
        <taxon>Ascomycota</taxon>
        <taxon>Saccharomycotina</taxon>
        <taxon>Pichiomycetes</taxon>
        <taxon>Debaryomycetaceae</taxon>
        <taxon>Diutina</taxon>
    </lineage>
</organism>
<dbReference type="PROSITE" id="PS00973">
    <property type="entry name" value="USP_2"/>
    <property type="match status" value="1"/>
</dbReference>
<keyword evidence="1" id="KW-0472">Membrane</keyword>
<dbReference type="PANTHER" id="PTHR24006">
    <property type="entry name" value="UBIQUITIN CARBOXYL-TERMINAL HYDROLASE"/>
    <property type="match status" value="1"/>
</dbReference>
<dbReference type="InterPro" id="IPR018200">
    <property type="entry name" value="USP_CS"/>
</dbReference>
<evidence type="ECO:0000313" key="3">
    <source>
        <dbReference type="EMBL" id="KAA8899438.1"/>
    </source>
</evidence>
<dbReference type="RefSeq" id="XP_034010901.1">
    <property type="nucleotide sequence ID" value="XM_034157136.1"/>
</dbReference>
<dbReference type="InterPro" id="IPR001394">
    <property type="entry name" value="Peptidase_C19_UCH"/>
</dbReference>
<dbReference type="InterPro" id="IPR028889">
    <property type="entry name" value="USP"/>
</dbReference>
<dbReference type="CDD" id="cd02662">
    <property type="entry name" value="Peptidase_C19F"/>
    <property type="match status" value="1"/>
</dbReference>
<evidence type="ECO:0000313" key="4">
    <source>
        <dbReference type="Proteomes" id="UP000449547"/>
    </source>
</evidence>
<dbReference type="InterPro" id="IPR050164">
    <property type="entry name" value="Peptidase_C19"/>
</dbReference>
<evidence type="ECO:0000256" key="1">
    <source>
        <dbReference type="SAM" id="Phobius"/>
    </source>
</evidence>
<feature type="transmembrane region" description="Helical" evidence="1">
    <location>
        <begin position="34"/>
        <end position="54"/>
    </location>
</feature>
<comment type="caution">
    <text evidence="3">The sequence shown here is derived from an EMBL/GenBank/DDBJ whole genome shotgun (WGS) entry which is preliminary data.</text>
</comment>
<dbReference type="GeneID" id="54782931"/>
<reference evidence="3 4" key="1">
    <citation type="submission" date="2019-07" db="EMBL/GenBank/DDBJ databases">
        <title>Genome assembly of two rare yeast pathogens: Diutina rugosa and Trichomonascus ciferrii.</title>
        <authorList>
            <person name="Mixao V."/>
            <person name="Saus E."/>
            <person name="Hansen A."/>
            <person name="Lass-Flor C."/>
            <person name="Gabaldon T."/>
        </authorList>
    </citation>
    <scope>NUCLEOTIDE SEQUENCE [LARGE SCALE GENOMIC DNA]</scope>
    <source>
        <strain evidence="3 4">CBS 613</strain>
    </source>
</reference>
<dbReference type="GO" id="GO:0004843">
    <property type="term" value="F:cysteine-type deubiquitinase activity"/>
    <property type="evidence" value="ECO:0007669"/>
    <property type="project" value="InterPro"/>
</dbReference>
<dbReference type="OrthoDB" id="2248014at2759"/>
<keyword evidence="4" id="KW-1185">Reference proteome</keyword>
<proteinExistence type="predicted"/>
<dbReference type="InterPro" id="IPR038765">
    <property type="entry name" value="Papain-like_cys_pep_sf"/>
</dbReference>
<keyword evidence="1" id="KW-0812">Transmembrane</keyword>
<evidence type="ECO:0000259" key="2">
    <source>
        <dbReference type="PROSITE" id="PS50235"/>
    </source>
</evidence>
<dbReference type="GO" id="GO:0005634">
    <property type="term" value="C:nucleus"/>
    <property type="evidence" value="ECO:0007669"/>
    <property type="project" value="TreeGrafter"/>
</dbReference>
<name>A0A642UPS1_DIURU</name>
<dbReference type="VEuPathDB" id="FungiDB:DIURU_004280"/>
<sequence>MDLGRQLANLIAGHSPTFPPTPTKAVSSPARSRWLPFSAVIAAVVVGYIVYPTLFPQAPMFSRRPDKYTPGLQNLRNDCFANSSLQAFSALPGLTEYLNEFVSVHAELERYMTSAKILDNVIKGRATTQKAKKGRFDWHGYDVPLHRALAVFMKKLQETITYSKTISVWTFLHSLEAIFNSKISRSQHDAHELTMLIMETLEVENHKLRSFKHYLESHLDQFVSATASDYRVVSASVPDVPFSGLVLSKMQCTKCQRTSKPNFSPFLMMTLTVPQQLSTSLDEMLRHQQQESIDGYHCVVCRSRFLLDQLAPDHPLRPQLTALESSAFINEDLIPEVEDLMKSHRGMDQVVSTVVSTHQIIKPPKIFGIHLSRSTFNGQMVVRNPCRVKFTESVQLSIGPYTEELQHLSELSSKEDIHARVLTTDVNDMENASVQNGSFEHVGTDEASVDVTSLSGDYGDITSLGSDPPESVVSSVLNASKDQLANLQKEFSQFDFNANDVYNYKLKSMIRHQGSHTMGHYECFKRKPTYVKDKDGTIIRLSPEISAEVWQECTEEKLPESPKPQDSKKLLGLKKKQPEIIHSAMSERSAASNIRSGVASPAEIEMSVNLSQLLAVDPSKSKQRKLKKLSSVVKSPYWRISDATVSEVSKEQVLNEENSVYMLYYERR</sequence>
<keyword evidence="1" id="KW-1133">Transmembrane helix</keyword>
<dbReference type="EMBL" id="SWFT01000123">
    <property type="protein sequence ID" value="KAA8899438.1"/>
    <property type="molecule type" value="Genomic_DNA"/>
</dbReference>
<dbReference type="Pfam" id="PF00443">
    <property type="entry name" value="UCH"/>
    <property type="match status" value="1"/>
</dbReference>
<dbReference type="AlphaFoldDB" id="A0A642UPS1"/>
<dbReference type="SUPFAM" id="SSF54001">
    <property type="entry name" value="Cysteine proteinases"/>
    <property type="match status" value="1"/>
</dbReference>
<dbReference type="Proteomes" id="UP000449547">
    <property type="component" value="Unassembled WGS sequence"/>
</dbReference>
<dbReference type="OMA" id="WTFLHEL"/>
<feature type="domain" description="USP" evidence="2">
    <location>
        <begin position="70"/>
        <end position="668"/>
    </location>
</feature>
<gene>
    <name evidence="3" type="ORF">DIURU_004280</name>
</gene>
<dbReference type="PROSITE" id="PS50235">
    <property type="entry name" value="USP_3"/>
    <property type="match status" value="1"/>
</dbReference>
<dbReference type="GO" id="GO:0016579">
    <property type="term" value="P:protein deubiquitination"/>
    <property type="evidence" value="ECO:0007669"/>
    <property type="project" value="InterPro"/>
</dbReference>
<dbReference type="Gene3D" id="3.90.70.10">
    <property type="entry name" value="Cysteine proteinases"/>
    <property type="match status" value="1"/>
</dbReference>
<accession>A0A642UPS1</accession>